<feature type="domain" description="Response regulatory" evidence="5">
    <location>
        <begin position="50"/>
        <end position="163"/>
    </location>
</feature>
<evidence type="ECO:0000259" key="5">
    <source>
        <dbReference type="PROSITE" id="PS50110"/>
    </source>
</evidence>
<keyword evidence="1 4" id="KW-0597">Phosphoprotein</keyword>
<evidence type="ECO:0000313" key="6">
    <source>
        <dbReference type="EMBL" id="MDR6904062.1"/>
    </source>
</evidence>
<organism evidence="6 7">
    <name type="scientific">Rhizobium miluonense</name>
    <dbReference type="NCBI Taxonomy" id="411945"/>
    <lineage>
        <taxon>Bacteria</taxon>
        <taxon>Pseudomonadati</taxon>
        <taxon>Pseudomonadota</taxon>
        <taxon>Alphaproteobacteria</taxon>
        <taxon>Hyphomicrobiales</taxon>
        <taxon>Rhizobiaceae</taxon>
        <taxon>Rhizobium/Agrobacterium group</taxon>
        <taxon>Rhizobium</taxon>
    </lineage>
</organism>
<dbReference type="InterPro" id="IPR001789">
    <property type="entry name" value="Sig_transdc_resp-reg_receiver"/>
</dbReference>
<reference evidence="6 7" key="1">
    <citation type="submission" date="2023-07" db="EMBL/GenBank/DDBJ databases">
        <title>Sorghum-associated microbial communities from plants grown in Nebraska, USA.</title>
        <authorList>
            <person name="Schachtman D."/>
        </authorList>
    </citation>
    <scope>NUCLEOTIDE SEQUENCE [LARGE SCALE GENOMIC DNA]</scope>
    <source>
        <strain evidence="6 7">3199</strain>
    </source>
</reference>
<dbReference type="EMBL" id="JAVDUP010000012">
    <property type="protein sequence ID" value="MDR6904062.1"/>
    <property type="molecule type" value="Genomic_DNA"/>
</dbReference>
<dbReference type="SUPFAM" id="SSF52172">
    <property type="entry name" value="CheY-like"/>
    <property type="match status" value="1"/>
</dbReference>
<keyword evidence="7" id="KW-1185">Reference proteome</keyword>
<keyword evidence="2" id="KW-0805">Transcription regulation</keyword>
<keyword evidence="3" id="KW-0804">Transcription</keyword>
<comment type="caution">
    <text evidence="6">The sequence shown here is derived from an EMBL/GenBank/DDBJ whole genome shotgun (WGS) entry which is preliminary data.</text>
</comment>
<dbReference type="RefSeq" id="WP_310235711.1">
    <property type="nucleotide sequence ID" value="NZ_JAVDUP010000012.1"/>
</dbReference>
<evidence type="ECO:0000256" key="4">
    <source>
        <dbReference type="PROSITE-ProRule" id="PRU00169"/>
    </source>
</evidence>
<dbReference type="Pfam" id="PF00072">
    <property type="entry name" value="Response_reg"/>
    <property type="match status" value="1"/>
</dbReference>
<dbReference type="SMART" id="SM00448">
    <property type="entry name" value="REC"/>
    <property type="match status" value="1"/>
</dbReference>
<dbReference type="PANTHER" id="PTHR44591:SF3">
    <property type="entry name" value="RESPONSE REGULATORY DOMAIN-CONTAINING PROTEIN"/>
    <property type="match status" value="1"/>
</dbReference>
<gene>
    <name evidence="6" type="ORF">J2W52_005695</name>
</gene>
<dbReference type="PROSITE" id="PS50110">
    <property type="entry name" value="RESPONSE_REGULATORY"/>
    <property type="match status" value="1"/>
</dbReference>
<evidence type="ECO:0000256" key="1">
    <source>
        <dbReference type="ARBA" id="ARBA00022553"/>
    </source>
</evidence>
<feature type="modified residue" description="4-aspartylphosphate" evidence="4">
    <location>
        <position position="100"/>
    </location>
</feature>
<dbReference type="PANTHER" id="PTHR44591">
    <property type="entry name" value="STRESS RESPONSE REGULATOR PROTEIN 1"/>
    <property type="match status" value="1"/>
</dbReference>
<evidence type="ECO:0000313" key="7">
    <source>
        <dbReference type="Proteomes" id="UP001250791"/>
    </source>
</evidence>
<proteinExistence type="predicted"/>
<evidence type="ECO:0000256" key="2">
    <source>
        <dbReference type="ARBA" id="ARBA00023015"/>
    </source>
</evidence>
<dbReference type="Gene3D" id="3.40.50.2300">
    <property type="match status" value="1"/>
</dbReference>
<evidence type="ECO:0000256" key="3">
    <source>
        <dbReference type="ARBA" id="ARBA00023163"/>
    </source>
</evidence>
<dbReference type="InterPro" id="IPR050595">
    <property type="entry name" value="Bact_response_regulator"/>
</dbReference>
<protein>
    <submittedName>
        <fullName evidence="6">CheY-like chemotaxis protein</fullName>
    </submittedName>
</protein>
<name>A0ABU1T029_9HYPH</name>
<dbReference type="InterPro" id="IPR011006">
    <property type="entry name" value="CheY-like_superfamily"/>
</dbReference>
<sequence>MVLEAVEIRAHQLTTTFAPERRQPSALEKRLPLLKPLATVGDRMIREITKVLVVEDEPLLLMMAIDIVVDLGFQPVAAHNADEAVGLIANHSEIQILFTDIQMPGSIDGLALALIIRERWPLVEIIFVSGMRKPDVTEMPERSIFFSKPYDAREVSDALVRMAA</sequence>
<accession>A0ABU1T029</accession>
<dbReference type="Proteomes" id="UP001250791">
    <property type="component" value="Unassembled WGS sequence"/>
</dbReference>